<comment type="caution">
    <text evidence="2">The sequence shown here is derived from an EMBL/GenBank/DDBJ whole genome shotgun (WGS) entry which is preliminary data.</text>
</comment>
<feature type="region of interest" description="Disordered" evidence="1">
    <location>
        <begin position="192"/>
        <end position="256"/>
    </location>
</feature>
<feature type="compositionally biased region" description="Gly residues" evidence="1">
    <location>
        <begin position="100"/>
        <end position="113"/>
    </location>
</feature>
<gene>
    <name evidence="2" type="ORF">BC938DRAFT_476196</name>
</gene>
<feature type="region of interest" description="Disordered" evidence="1">
    <location>
        <begin position="83"/>
        <end position="113"/>
    </location>
</feature>
<proteinExistence type="predicted"/>
<feature type="compositionally biased region" description="Basic and acidic residues" evidence="1">
    <location>
        <begin position="192"/>
        <end position="218"/>
    </location>
</feature>
<feature type="compositionally biased region" description="Gly residues" evidence="1">
    <location>
        <begin position="228"/>
        <end position="237"/>
    </location>
</feature>
<sequence length="256" mass="25471">MSTPLSSPSSFFCAGGNLGIGDCSSVMTLRLGISGMGLSNMNPGPPGTGPPRMSMDFRTVDLRARFSCFLSAASASAVFGSLRSKSPESGSVGCRATRAGGSGGGGGGGGGGRGEPRVIVDCCGRRRGERTGVGEAVFEIGEAVLEVDEAVLVAIFGKFGGDWDEKIGEGGDIGHGEARCEEARCGEVGCGEAERGEAGRGEAERGEAGRGEAGREGRWTVLKESARRGGGPGGGAEAGTETGTETGVGGGVEVAS</sequence>
<dbReference type="AlphaFoldDB" id="A0A433QZ56"/>
<dbReference type="Proteomes" id="UP000274822">
    <property type="component" value="Unassembled WGS sequence"/>
</dbReference>
<protein>
    <submittedName>
        <fullName evidence="2">Uncharacterized protein</fullName>
    </submittedName>
</protein>
<name>A0A433QZ56_9FUNG</name>
<organism evidence="2 3">
    <name type="scientific">Jimgerdemannia flammicorona</name>
    <dbReference type="NCBI Taxonomy" id="994334"/>
    <lineage>
        <taxon>Eukaryota</taxon>
        <taxon>Fungi</taxon>
        <taxon>Fungi incertae sedis</taxon>
        <taxon>Mucoromycota</taxon>
        <taxon>Mucoromycotina</taxon>
        <taxon>Endogonomycetes</taxon>
        <taxon>Endogonales</taxon>
        <taxon>Endogonaceae</taxon>
        <taxon>Jimgerdemannia</taxon>
    </lineage>
</organism>
<evidence type="ECO:0000256" key="1">
    <source>
        <dbReference type="SAM" id="MobiDB-lite"/>
    </source>
</evidence>
<keyword evidence="3" id="KW-1185">Reference proteome</keyword>
<evidence type="ECO:0000313" key="2">
    <source>
        <dbReference type="EMBL" id="RUS35068.1"/>
    </source>
</evidence>
<evidence type="ECO:0000313" key="3">
    <source>
        <dbReference type="Proteomes" id="UP000274822"/>
    </source>
</evidence>
<accession>A0A433QZ56</accession>
<dbReference type="EMBL" id="RBNJ01000229">
    <property type="protein sequence ID" value="RUS35068.1"/>
    <property type="molecule type" value="Genomic_DNA"/>
</dbReference>
<feature type="compositionally biased region" description="Gly residues" evidence="1">
    <location>
        <begin position="246"/>
        <end position="256"/>
    </location>
</feature>
<reference evidence="2 3" key="1">
    <citation type="journal article" date="2018" name="New Phytol.">
        <title>Phylogenomics of Endogonaceae and evolution of mycorrhizas within Mucoromycota.</title>
        <authorList>
            <person name="Chang Y."/>
            <person name="Desiro A."/>
            <person name="Na H."/>
            <person name="Sandor L."/>
            <person name="Lipzen A."/>
            <person name="Clum A."/>
            <person name="Barry K."/>
            <person name="Grigoriev I.V."/>
            <person name="Martin F.M."/>
            <person name="Stajich J.E."/>
            <person name="Smith M.E."/>
            <person name="Bonito G."/>
            <person name="Spatafora J.W."/>
        </authorList>
    </citation>
    <scope>NUCLEOTIDE SEQUENCE [LARGE SCALE GENOMIC DNA]</scope>
    <source>
        <strain evidence="2 3">AD002</strain>
    </source>
</reference>